<organism evidence="1 2">
    <name type="scientific">Parelaphostrongylus tenuis</name>
    <name type="common">Meningeal worm</name>
    <dbReference type="NCBI Taxonomy" id="148309"/>
    <lineage>
        <taxon>Eukaryota</taxon>
        <taxon>Metazoa</taxon>
        <taxon>Ecdysozoa</taxon>
        <taxon>Nematoda</taxon>
        <taxon>Chromadorea</taxon>
        <taxon>Rhabditida</taxon>
        <taxon>Rhabditina</taxon>
        <taxon>Rhabditomorpha</taxon>
        <taxon>Strongyloidea</taxon>
        <taxon>Metastrongylidae</taxon>
        <taxon>Parelaphostrongylus</taxon>
    </lineage>
</organism>
<accession>A0AAD5R2Y0</accession>
<evidence type="ECO:0000313" key="2">
    <source>
        <dbReference type="Proteomes" id="UP001196413"/>
    </source>
</evidence>
<dbReference type="AlphaFoldDB" id="A0AAD5R2Y0"/>
<sequence>DPYWQPTTLEEMEEYGIKGHSPSHARGCHWKMKGLPTGDVIVVSAEKRRNFSKNS</sequence>
<feature type="non-terminal residue" evidence="1">
    <location>
        <position position="1"/>
    </location>
</feature>
<name>A0AAD5R2Y0_PARTN</name>
<keyword evidence="2" id="KW-1185">Reference proteome</keyword>
<proteinExistence type="predicted"/>
<comment type="caution">
    <text evidence="1">The sequence shown here is derived from an EMBL/GenBank/DDBJ whole genome shotgun (WGS) entry which is preliminary data.</text>
</comment>
<dbReference type="Proteomes" id="UP001196413">
    <property type="component" value="Unassembled WGS sequence"/>
</dbReference>
<protein>
    <submittedName>
        <fullName evidence="1">Uncharacterized protein</fullName>
    </submittedName>
</protein>
<dbReference type="EMBL" id="JAHQIW010006248">
    <property type="protein sequence ID" value="KAJ1368623.1"/>
    <property type="molecule type" value="Genomic_DNA"/>
</dbReference>
<evidence type="ECO:0000313" key="1">
    <source>
        <dbReference type="EMBL" id="KAJ1368623.1"/>
    </source>
</evidence>
<reference evidence="1" key="1">
    <citation type="submission" date="2021-06" db="EMBL/GenBank/DDBJ databases">
        <title>Parelaphostrongylus tenuis whole genome reference sequence.</title>
        <authorList>
            <person name="Garwood T.J."/>
            <person name="Larsen P.A."/>
            <person name="Fountain-Jones N.M."/>
            <person name="Garbe J.R."/>
            <person name="Macchietto M.G."/>
            <person name="Kania S.A."/>
            <person name="Gerhold R.W."/>
            <person name="Richards J.E."/>
            <person name="Wolf T.M."/>
        </authorList>
    </citation>
    <scope>NUCLEOTIDE SEQUENCE</scope>
    <source>
        <strain evidence="1">MNPRO001-30</strain>
        <tissue evidence="1">Meninges</tissue>
    </source>
</reference>
<gene>
    <name evidence="1" type="ORF">KIN20_029798</name>
</gene>